<dbReference type="EMBL" id="NIDE01000014">
    <property type="protein sequence ID" value="OWK38625.1"/>
    <property type="molecule type" value="Genomic_DNA"/>
</dbReference>
<evidence type="ECO:0000313" key="11">
    <source>
        <dbReference type="EMBL" id="OWK38625.1"/>
    </source>
</evidence>
<evidence type="ECO:0000259" key="8">
    <source>
        <dbReference type="Pfam" id="PF04542"/>
    </source>
</evidence>
<dbReference type="SUPFAM" id="SSF88659">
    <property type="entry name" value="Sigma3 and sigma4 domains of RNA polymerase sigma factors"/>
    <property type="match status" value="1"/>
</dbReference>
<evidence type="ECO:0000256" key="1">
    <source>
        <dbReference type="ARBA" id="ARBA00010641"/>
    </source>
</evidence>
<dbReference type="InterPro" id="IPR007627">
    <property type="entry name" value="RNA_pol_sigma70_r2"/>
</dbReference>
<dbReference type="InterPro" id="IPR036388">
    <property type="entry name" value="WH-like_DNA-bd_sf"/>
</dbReference>
<feature type="domain" description="DUF1559" evidence="9">
    <location>
        <begin position="333"/>
        <end position="407"/>
    </location>
</feature>
<keyword evidence="12" id="KW-1185">Reference proteome</keyword>
<dbReference type="InterPro" id="IPR011453">
    <property type="entry name" value="DUF1559"/>
</dbReference>
<evidence type="ECO:0000256" key="7">
    <source>
        <dbReference type="SAM" id="Phobius"/>
    </source>
</evidence>
<evidence type="ECO:0000259" key="10">
    <source>
        <dbReference type="Pfam" id="PF08281"/>
    </source>
</evidence>
<feature type="domain" description="RNA polymerase sigma factor 70 region 4 type 2" evidence="10">
    <location>
        <begin position="151"/>
        <end position="199"/>
    </location>
</feature>
<feature type="domain" description="RNA polymerase sigma-70 region 2" evidence="8">
    <location>
        <begin position="47"/>
        <end position="118"/>
    </location>
</feature>
<dbReference type="GO" id="GO:0006352">
    <property type="term" value="P:DNA-templated transcription initiation"/>
    <property type="evidence" value="ECO:0007669"/>
    <property type="project" value="InterPro"/>
</dbReference>
<keyword evidence="11" id="KW-0418">Kinase</keyword>
<keyword evidence="4" id="KW-0804">Transcription</keyword>
<evidence type="ECO:0000256" key="5">
    <source>
        <dbReference type="SAM" id="Coils"/>
    </source>
</evidence>
<dbReference type="SUPFAM" id="SSF88946">
    <property type="entry name" value="Sigma2 domain of RNA polymerase sigma factors"/>
    <property type="match status" value="1"/>
</dbReference>
<dbReference type="InterPro" id="IPR039425">
    <property type="entry name" value="RNA_pol_sigma-70-like"/>
</dbReference>
<name>A0A225DQI7_9BACT</name>
<dbReference type="NCBIfam" id="TIGR02937">
    <property type="entry name" value="sigma70-ECF"/>
    <property type="match status" value="1"/>
</dbReference>
<keyword evidence="7" id="KW-0812">Transmembrane</keyword>
<keyword evidence="7" id="KW-0472">Membrane</keyword>
<feature type="region of interest" description="Disordered" evidence="6">
    <location>
        <begin position="291"/>
        <end position="323"/>
    </location>
</feature>
<feature type="region of interest" description="Disordered" evidence="6">
    <location>
        <begin position="122"/>
        <end position="142"/>
    </location>
</feature>
<comment type="caution">
    <text evidence="11">The sequence shown here is derived from an EMBL/GenBank/DDBJ whole genome shotgun (WGS) entry which is preliminary data.</text>
</comment>
<feature type="coiled-coil region" evidence="5">
    <location>
        <begin position="564"/>
        <end position="623"/>
    </location>
</feature>
<evidence type="ECO:0000256" key="2">
    <source>
        <dbReference type="ARBA" id="ARBA00023015"/>
    </source>
</evidence>
<dbReference type="GO" id="GO:0016987">
    <property type="term" value="F:sigma factor activity"/>
    <property type="evidence" value="ECO:0007669"/>
    <property type="project" value="UniProtKB-KW"/>
</dbReference>
<feature type="transmembrane region" description="Helical" evidence="7">
    <location>
        <begin position="266"/>
        <end position="287"/>
    </location>
</feature>
<evidence type="ECO:0000256" key="6">
    <source>
        <dbReference type="SAM" id="MobiDB-lite"/>
    </source>
</evidence>
<organism evidence="11 12">
    <name type="scientific">Fimbriiglobus ruber</name>
    <dbReference type="NCBI Taxonomy" id="1908690"/>
    <lineage>
        <taxon>Bacteria</taxon>
        <taxon>Pseudomonadati</taxon>
        <taxon>Planctomycetota</taxon>
        <taxon>Planctomycetia</taxon>
        <taxon>Gemmatales</taxon>
        <taxon>Gemmataceae</taxon>
        <taxon>Fimbriiglobus</taxon>
    </lineage>
</organism>
<dbReference type="SMR" id="A0A225DQI7"/>
<evidence type="ECO:0000256" key="3">
    <source>
        <dbReference type="ARBA" id="ARBA00023082"/>
    </source>
</evidence>
<dbReference type="Pfam" id="PF04542">
    <property type="entry name" value="Sigma70_r2"/>
    <property type="match status" value="1"/>
</dbReference>
<dbReference type="Pfam" id="PF08281">
    <property type="entry name" value="Sigma70_r4_2"/>
    <property type="match status" value="1"/>
</dbReference>
<evidence type="ECO:0000256" key="4">
    <source>
        <dbReference type="ARBA" id="ARBA00023163"/>
    </source>
</evidence>
<dbReference type="AlphaFoldDB" id="A0A225DQI7"/>
<comment type="similarity">
    <text evidence="1">Belongs to the sigma-70 factor family. ECF subfamily.</text>
</comment>
<dbReference type="Pfam" id="PF07596">
    <property type="entry name" value="SBP_bac_10"/>
    <property type="match status" value="1"/>
</dbReference>
<keyword evidence="5" id="KW-0175">Coiled coil</keyword>
<accession>A0A225DQI7</accession>
<dbReference type="InterPro" id="IPR013324">
    <property type="entry name" value="RNA_pol_sigma_r3/r4-like"/>
</dbReference>
<dbReference type="Gene3D" id="1.10.1740.10">
    <property type="match status" value="1"/>
</dbReference>
<reference evidence="12" key="1">
    <citation type="submission" date="2017-06" db="EMBL/GenBank/DDBJ databases">
        <title>Genome analysis of Fimbriiglobus ruber SP5, the first member of the order Planctomycetales with confirmed chitinolytic capability.</title>
        <authorList>
            <person name="Ravin N.V."/>
            <person name="Rakitin A.L."/>
            <person name="Ivanova A.A."/>
            <person name="Beletsky A.V."/>
            <person name="Kulichevskaya I.S."/>
            <person name="Mardanov A.V."/>
            <person name="Dedysh S.N."/>
        </authorList>
    </citation>
    <scope>NUCLEOTIDE SEQUENCE [LARGE SCALE GENOMIC DNA]</scope>
    <source>
        <strain evidence="12">SP5</strain>
    </source>
</reference>
<dbReference type="Gene3D" id="1.10.10.10">
    <property type="entry name" value="Winged helix-like DNA-binding domain superfamily/Winged helix DNA-binding domain"/>
    <property type="match status" value="1"/>
</dbReference>
<gene>
    <name evidence="11" type="ORF">FRUB_07745</name>
</gene>
<dbReference type="InterPro" id="IPR013249">
    <property type="entry name" value="RNA_pol_sigma70_r4_t2"/>
</dbReference>
<dbReference type="CDD" id="cd06171">
    <property type="entry name" value="Sigma70_r4"/>
    <property type="match status" value="1"/>
</dbReference>
<keyword evidence="11" id="KW-0808">Transferase</keyword>
<dbReference type="PANTHER" id="PTHR43133:SF51">
    <property type="entry name" value="RNA POLYMERASE SIGMA FACTOR"/>
    <property type="match status" value="1"/>
</dbReference>
<dbReference type="GO" id="GO:0003677">
    <property type="term" value="F:DNA binding"/>
    <property type="evidence" value="ECO:0007669"/>
    <property type="project" value="InterPro"/>
</dbReference>
<dbReference type="GO" id="GO:0016301">
    <property type="term" value="F:kinase activity"/>
    <property type="evidence" value="ECO:0007669"/>
    <property type="project" value="UniProtKB-KW"/>
</dbReference>
<dbReference type="Proteomes" id="UP000214646">
    <property type="component" value="Unassembled WGS sequence"/>
</dbReference>
<protein>
    <submittedName>
        <fullName evidence="11">Kinase, cellular communication/signal transduction</fullName>
    </submittedName>
</protein>
<keyword evidence="3" id="KW-0731">Sigma factor</keyword>
<sequence>MTTETFSMPDRLLTSAAAVLTASDPTPDHVLLGRFVADADDVAFELLVRRHSDLVWKVCRGILREDHHAAEDAFQATFLALARGSRSAGLTSGHDGTVGGWLFRVARHAALKARNRAAARPTYPLPGALPGRDSPPDESAAAGELAATVAEEVDRLAPRFRDPVLLCFYAGHTHSEAAARLGWPIGTVASRLARAKDRLRARLARRGVLFGVSASVILVPQSASAVHLGIVRACVRTATGRAVASEPVRLLTEGVLAAMTTAKLKWTAAFVALLIGVASAGTVWAVGGGSEPPTAAKAPDPPKTDTPPAAARAEPDKKPAGPVLQKVAGPLERALSQRNLAAVARAIQAYHLDHGYLPTDILGKNGKPLLSWRVAILPYMEQKALYRMFKLDEPWDSENNKKWASTLVKIYLAGVENRLDSDGYGLTYVKRFTGPNTLHIPGSQVDLRNIPDGRANTLLLAEVGDPVPWTKPTDPVVEPADPAKDPITLKTPPVWKGPYSNVVNVAFATGEAASLKTNLTAIDFIVPSLVLWNDGRVLPERGELIAAPSVEQDVADTTELMLAARKMADQLVKLCEEEAKLRAELARLRKAPADTATPLADHLIGIDAQIRDLRHQVRQLKEEVDKSKK</sequence>
<dbReference type="InterPro" id="IPR013325">
    <property type="entry name" value="RNA_pol_sigma_r2"/>
</dbReference>
<dbReference type="PANTHER" id="PTHR43133">
    <property type="entry name" value="RNA POLYMERASE ECF-TYPE SIGMA FACTO"/>
    <property type="match status" value="1"/>
</dbReference>
<dbReference type="InterPro" id="IPR014284">
    <property type="entry name" value="RNA_pol_sigma-70_dom"/>
</dbReference>
<keyword evidence="2" id="KW-0805">Transcription regulation</keyword>
<keyword evidence="7" id="KW-1133">Transmembrane helix</keyword>
<proteinExistence type="inferred from homology"/>
<evidence type="ECO:0000259" key="9">
    <source>
        <dbReference type="Pfam" id="PF07596"/>
    </source>
</evidence>
<evidence type="ECO:0000313" key="12">
    <source>
        <dbReference type="Proteomes" id="UP000214646"/>
    </source>
</evidence>